<dbReference type="RefSeq" id="XP_068361508.1">
    <property type="nucleotide sequence ID" value="XM_068503026.1"/>
</dbReference>
<dbReference type="VEuPathDB" id="TrichDB:TRFO_23216"/>
<evidence type="ECO:0000313" key="1">
    <source>
        <dbReference type="EMBL" id="OHT08372.1"/>
    </source>
</evidence>
<dbReference type="SUPFAM" id="SSF48371">
    <property type="entry name" value="ARM repeat"/>
    <property type="match status" value="1"/>
</dbReference>
<evidence type="ECO:0000313" key="2">
    <source>
        <dbReference type="Proteomes" id="UP000179807"/>
    </source>
</evidence>
<dbReference type="EMBL" id="MLAK01000670">
    <property type="protein sequence ID" value="OHT08372.1"/>
    <property type="molecule type" value="Genomic_DNA"/>
</dbReference>
<gene>
    <name evidence="1" type="ORF">TRFO_23216</name>
</gene>
<sequence length="1573" mass="178010">MESVLESLSNLAKSSRLVSTEQVLMSSIFLLDEFLTSSLSDEQFQKIENTIFDLFSVNKSNFSVQCSLYIASKLLKLYKAKKNKQIYNIINLAITKPSAPTIMCAGYICRYIGHKCKAQLPRFMDFLLKQKSDLEFASIYSLRCCFKAASSNLTSYIKPSIDYVRKFLQLYSVQQLVVVISIKFLKEIVKNPETPIQQVLDLAKYIFSSQQFPLLHDEIANLVARAAFSPLYSKLNKKMKEKTEWAISNYQDSSSELDEPLETIKKFGRVEKNILRHFLNMLTTTLSARNSVPLFNYLRKNCPQLLSHLVPLMPADTKFNLFSEISKGEKMTAEQLQLMILLCPDSKSINEAAAVALLLAFSEEKSAKNSSKEFFASFSKSHPVVTLSYLRTSLVFLAHPPEVNRNIENEIHGNASIAFTILSNIPRLEDAILPNKSILKQFIDDVFTPPIQVSSSRFSDAFKLLSIIPEKFTTDNPKVTDAVLAAVDFLMASEHNKKWKKLLKNVLEFRTKFIETAQNNLLVVAALSSNETLSNPILISLEKLVPLSSNIEGWAYDTVKRIINSSQKIKPTQSLVKKFIFRPLPTGNDLLKYKDIGMRQEKKSQDQLEKLLINFPSLFNSCQLNEKTELIKTLVNSSNSVCFLFVLELFRQIPHKMPKRAYTVLLQKLKSSSNDKNLMITEIVCETIALYYKFDNSILPVVFDYIEKNASHGCCILLSAIFSHAEIGNSYIARSTIILNSYMKTGSAVPFALHAINSMLLKHSMQLANSGITLNEFSVLFDTLNSKIALQPVVLHLCSEMFSLLIEVNSSNIQALENFVNISLQAIKFTPIEYSKEAYLNSVTSVVTFCHSLVKYAPISFPSSVCTSTSAELIACSAFTNYIKFDIKLDLNLSKTMKKLLDLLQKTNDDRASQFIIALASKYPDLDYWISAIRRILLVDSVFDNNAAKIEPNSTVKVTFLEVCASILPLLATEFNLKTEYLDDVISAICKSISTDRVKVQEAAFPVLKKLIELFRNRRSENGGRLLDLYDVQFVLAVKTGFTVNLTASGCFLSTYLSFHTANISDEMFNKDILDVYVEGLQNCEQRSSDYYSLVLSLCIVAQKFEKIAESFQPFLESVVPIFADAVLQSMKIKENNWRRMAKFRNLVSSFYEDLPASFVWLQKLTNNIQIDANVLVSFFITEIMLSKEPWKKSGAMNAIPVLFKFFGGQIKPELVNEAIKIISQSTEKELVYQILKTSANLIPELNNQIKNENVEDAFDELKCNILSLAMNADMFIPEIFAHLLFKDRNGKLNQYSVAIGIHFIIQLQKGFDTARIIPLFQLLFNHSPNVIGVILNVVLTKLDSRFDEFKIKLMTIGLSMKNVDHIPLNTIGRFAVQSFESTGLQMLSTILVNNPEIGIAILSQNVLKVAFLLAANDGQNCRFYLRFIHLCLDCIIKTFVDKTNPNMNENTNNSLNNGKEIVSKVVNSVIELLFTVIRNFGNNPQNGSQVVTECVNILKLIRNQFISEFEEQFNNTELSERVEIMEMLKKHISKAVLRNKNSHLTVFSGNARTTRYEDEWQTLTVGDSSDED</sequence>
<dbReference type="GeneID" id="94837730"/>
<dbReference type="InterPro" id="IPR016024">
    <property type="entry name" value="ARM-type_fold"/>
</dbReference>
<organism evidence="1 2">
    <name type="scientific">Tritrichomonas foetus</name>
    <dbReference type="NCBI Taxonomy" id="1144522"/>
    <lineage>
        <taxon>Eukaryota</taxon>
        <taxon>Metamonada</taxon>
        <taxon>Parabasalia</taxon>
        <taxon>Tritrichomonadida</taxon>
        <taxon>Tritrichomonadidae</taxon>
        <taxon>Tritrichomonas</taxon>
    </lineage>
</organism>
<reference evidence="1" key="1">
    <citation type="submission" date="2016-10" db="EMBL/GenBank/DDBJ databases">
        <authorList>
            <person name="Benchimol M."/>
            <person name="Almeida L.G."/>
            <person name="Vasconcelos A.T."/>
            <person name="Perreira-Neves A."/>
            <person name="Rosa I.A."/>
            <person name="Tasca T."/>
            <person name="Bogo M.R."/>
            <person name="de Souza W."/>
        </authorList>
    </citation>
    <scope>NUCLEOTIDE SEQUENCE [LARGE SCALE GENOMIC DNA]</scope>
    <source>
        <strain evidence="1">K</strain>
    </source>
</reference>
<name>A0A1J4KF29_9EUKA</name>
<accession>A0A1J4KF29</accession>
<comment type="caution">
    <text evidence="1">The sequence shown here is derived from an EMBL/GenBank/DDBJ whole genome shotgun (WGS) entry which is preliminary data.</text>
</comment>
<dbReference type="Proteomes" id="UP000179807">
    <property type="component" value="Unassembled WGS sequence"/>
</dbReference>
<keyword evidence="2" id="KW-1185">Reference proteome</keyword>
<proteinExistence type="predicted"/>
<protein>
    <submittedName>
        <fullName evidence="1">Uncharacterized protein</fullName>
    </submittedName>
</protein>
<dbReference type="OrthoDB" id="10561762at2759"/>